<sequence>MQPEATVMAQAPAHEDLARHPGFRCFKSVASIRYPKRWYRTALIDAALDPAVMKMGPLLLPKSRLPQESEFSFWMSVNGVSTLVVLSEGGCDIAALAARVPTKSVTRLALQEEPTARLRREIWSHQRAKVSIELIVLIVQETDNGFKDLTLRDVRLMAGKVCGDAGPSVYAAIVSGYLQVDIRQGWSPSVPVKLGPMAARLLSPVDQERGLGVFNPSAGEPVAVRCTTDAHT</sequence>
<organism evidence="1 2">
    <name type="scientific">Devosia soli</name>
    <dbReference type="NCBI Taxonomy" id="361041"/>
    <lineage>
        <taxon>Bacteria</taxon>
        <taxon>Pseudomonadati</taxon>
        <taxon>Pseudomonadota</taxon>
        <taxon>Alphaproteobacteria</taxon>
        <taxon>Hyphomicrobiales</taxon>
        <taxon>Devosiaceae</taxon>
        <taxon>Devosia</taxon>
    </lineage>
</organism>
<accession>A0A0F5L5I4</accession>
<comment type="caution">
    <text evidence="1">The sequence shown here is derived from an EMBL/GenBank/DDBJ whole genome shotgun (WGS) entry which is preliminary data.</text>
</comment>
<dbReference type="AlphaFoldDB" id="A0A0F5L5I4"/>
<dbReference type="STRING" id="361041.VW35_15260"/>
<keyword evidence="2" id="KW-1185">Reference proteome</keyword>
<name>A0A0F5L5I4_9HYPH</name>
<dbReference type="PATRIC" id="fig|361041.3.peg.2444"/>
<protein>
    <submittedName>
        <fullName evidence="1">Uncharacterized protein</fullName>
    </submittedName>
</protein>
<evidence type="ECO:0000313" key="2">
    <source>
        <dbReference type="Proteomes" id="UP000033514"/>
    </source>
</evidence>
<reference evidence="1 2" key="1">
    <citation type="submission" date="2015-03" db="EMBL/GenBank/DDBJ databases">
        <authorList>
            <person name="Hassan Y.I."/>
            <person name="Lepp D."/>
            <person name="Zhou T."/>
        </authorList>
    </citation>
    <scope>NUCLEOTIDE SEQUENCE [LARGE SCALE GENOMIC DNA]</scope>
    <source>
        <strain evidence="1 2">GH2-10</strain>
    </source>
</reference>
<dbReference type="EMBL" id="LAJG01000025">
    <property type="protein sequence ID" value="KKB77495.1"/>
    <property type="molecule type" value="Genomic_DNA"/>
</dbReference>
<evidence type="ECO:0000313" key="1">
    <source>
        <dbReference type="EMBL" id="KKB77495.1"/>
    </source>
</evidence>
<gene>
    <name evidence="1" type="ORF">VW35_15260</name>
</gene>
<proteinExistence type="predicted"/>
<dbReference type="Proteomes" id="UP000033514">
    <property type="component" value="Unassembled WGS sequence"/>
</dbReference>